<dbReference type="SUPFAM" id="SSF52402">
    <property type="entry name" value="Adenine nucleotide alpha hydrolases-like"/>
    <property type="match status" value="1"/>
</dbReference>
<keyword evidence="4" id="KW-0963">Cytoplasm</keyword>
<evidence type="ECO:0000256" key="2">
    <source>
        <dbReference type="ARBA" id="ARBA00023002"/>
    </source>
</evidence>
<dbReference type="RefSeq" id="WP_312644887.1">
    <property type="nucleotide sequence ID" value="NZ_CP116967.1"/>
</dbReference>
<dbReference type="KEGG" id="nall:PP769_02765"/>
<evidence type="ECO:0000313" key="7">
    <source>
        <dbReference type="EMBL" id="WNM58708.1"/>
    </source>
</evidence>
<dbReference type="GO" id="GO:0019379">
    <property type="term" value="P:sulfate assimilation, phosphoadenylyl sulfate reduction by phosphoadenylyl-sulfate reductase (thioredoxin)"/>
    <property type="evidence" value="ECO:0007669"/>
    <property type="project" value="UniProtKB-UniRule"/>
</dbReference>
<evidence type="ECO:0000259" key="6">
    <source>
        <dbReference type="Pfam" id="PF01507"/>
    </source>
</evidence>
<dbReference type="EC" id="1.8.4.10" evidence="4"/>
<keyword evidence="4" id="KW-0479">Metal-binding</keyword>
<dbReference type="NCBIfam" id="NF002537">
    <property type="entry name" value="PRK02090.1"/>
    <property type="match status" value="1"/>
</dbReference>
<dbReference type="NCBIfam" id="TIGR00434">
    <property type="entry name" value="cysH"/>
    <property type="match status" value="1"/>
</dbReference>
<dbReference type="InterPro" id="IPR004511">
    <property type="entry name" value="PAPS/APS_Rdtase"/>
</dbReference>
<organism evidence="7 8">
    <name type="scientific">Candidatus Nitrospira allomarina</name>
    <dbReference type="NCBI Taxonomy" id="3020900"/>
    <lineage>
        <taxon>Bacteria</taxon>
        <taxon>Pseudomonadati</taxon>
        <taxon>Nitrospirota</taxon>
        <taxon>Nitrospiria</taxon>
        <taxon>Nitrospirales</taxon>
        <taxon>Nitrospiraceae</taxon>
        <taxon>Nitrospira</taxon>
    </lineage>
</organism>
<keyword evidence="8" id="KW-1185">Reference proteome</keyword>
<comment type="similarity">
    <text evidence="1 4">Belongs to the PAPS reductase family. CysH subfamily.</text>
</comment>
<keyword evidence="4" id="KW-0411">Iron-sulfur</keyword>
<dbReference type="Gene3D" id="3.40.50.620">
    <property type="entry name" value="HUPs"/>
    <property type="match status" value="1"/>
</dbReference>
<dbReference type="PIRSF" id="PIRSF000857">
    <property type="entry name" value="PAPS_reductase"/>
    <property type="match status" value="1"/>
</dbReference>
<dbReference type="CDD" id="cd23945">
    <property type="entry name" value="PAPS_reductase"/>
    <property type="match status" value="1"/>
</dbReference>
<evidence type="ECO:0000256" key="5">
    <source>
        <dbReference type="SAM" id="MobiDB-lite"/>
    </source>
</evidence>
<comment type="function">
    <text evidence="4">Catalyzes the formation of sulfite from adenosine 5'-phosphosulfate (APS) using thioredoxin as an electron donor.</text>
</comment>
<evidence type="ECO:0000256" key="4">
    <source>
        <dbReference type="HAMAP-Rule" id="MF_00063"/>
    </source>
</evidence>
<evidence type="ECO:0000313" key="8">
    <source>
        <dbReference type="Proteomes" id="UP001302719"/>
    </source>
</evidence>
<name>A0AA96JSV9_9BACT</name>
<comment type="pathway">
    <text evidence="3 4">Sulfur metabolism; hydrogen sulfide biosynthesis; sulfite from sulfate.</text>
</comment>
<feature type="active site" description="Nucleophile; cysteine thiosulfonate intermediate" evidence="4">
    <location>
        <position position="234"/>
    </location>
</feature>
<feature type="region of interest" description="Disordered" evidence="5">
    <location>
        <begin position="218"/>
        <end position="238"/>
    </location>
</feature>
<dbReference type="PANTHER" id="PTHR46509:SF1">
    <property type="entry name" value="PHOSPHOADENOSINE PHOSPHOSULFATE REDUCTASE"/>
    <property type="match status" value="1"/>
</dbReference>
<proteinExistence type="inferred from homology"/>
<dbReference type="GO" id="GO:0043866">
    <property type="term" value="F:adenylyl-sulfate reductase (thioredoxin) activity"/>
    <property type="evidence" value="ECO:0007669"/>
    <property type="project" value="UniProtKB-EC"/>
</dbReference>
<dbReference type="GO" id="GO:0070814">
    <property type="term" value="P:hydrogen sulfide biosynthetic process"/>
    <property type="evidence" value="ECO:0007669"/>
    <property type="project" value="UniProtKB-UniRule"/>
</dbReference>
<dbReference type="GO" id="GO:0051539">
    <property type="term" value="F:4 iron, 4 sulfur cluster binding"/>
    <property type="evidence" value="ECO:0007669"/>
    <property type="project" value="UniProtKB-UniRule"/>
</dbReference>
<dbReference type="InterPro" id="IPR014729">
    <property type="entry name" value="Rossmann-like_a/b/a_fold"/>
</dbReference>
<dbReference type="GO" id="GO:0004604">
    <property type="term" value="F:phosphoadenylyl-sulfate reductase (thioredoxin) activity"/>
    <property type="evidence" value="ECO:0007669"/>
    <property type="project" value="UniProtKB-UniRule"/>
</dbReference>
<feature type="binding site" evidence="4">
    <location>
        <position position="208"/>
    </location>
    <ligand>
        <name>[4Fe-4S] cluster</name>
        <dbReference type="ChEBI" id="CHEBI:49883"/>
    </ligand>
</feature>
<sequence length="238" mass="26871">MAHFLSTNPTPEELIAVNRSMEGQTPRKIVETAIAEYGGTIILACSFGAEDVVLADMMFRSNPGSTLFYLDTDFLFPETHAVRDRMIQHYQLKDDQIIQVKSTLSPSEQAAEFGEALWLRDPDHCCSLRKVEPLTRILAKYAAWITGIRRDQSPTRANAGIVDWDTKFGLVKFNPLAAWSWEQVWEYIRTNAVPYNALHDQHYPSIGCTHCTAPVMPGEDPRSGRWKSSGKTECGLHR</sequence>
<dbReference type="Pfam" id="PF01507">
    <property type="entry name" value="PAPS_reduct"/>
    <property type="match status" value="1"/>
</dbReference>
<dbReference type="PANTHER" id="PTHR46509">
    <property type="entry name" value="PHOSPHOADENOSINE PHOSPHOSULFATE REDUCTASE"/>
    <property type="match status" value="1"/>
</dbReference>
<comment type="cofactor">
    <cofactor evidence="4">
        <name>[4Fe-4S] cluster</name>
        <dbReference type="ChEBI" id="CHEBI:49883"/>
    </cofactor>
    <text evidence="4">Binds 1 [4Fe-4S] cluster per subunit.</text>
</comment>
<dbReference type="HAMAP" id="MF_00063">
    <property type="entry name" value="CysH"/>
    <property type="match status" value="1"/>
</dbReference>
<dbReference type="InterPro" id="IPR002500">
    <property type="entry name" value="PAPS_reduct_dom"/>
</dbReference>
<protein>
    <recommendedName>
        <fullName evidence="4">Adenosine 5'-phosphosulfate reductase</fullName>
        <shortName evidence="4">APS reductase</shortName>
        <ecNumber evidence="4">1.8.4.10</ecNumber>
    </recommendedName>
    <alternativeName>
        <fullName evidence="4">5'-adenylylsulfate reductase</fullName>
    </alternativeName>
    <alternativeName>
        <fullName evidence="4">Thioredoxin-dependent 5'-adenylylsulfate reductase</fullName>
    </alternativeName>
</protein>
<dbReference type="Proteomes" id="UP001302719">
    <property type="component" value="Chromosome"/>
</dbReference>
<evidence type="ECO:0000256" key="1">
    <source>
        <dbReference type="ARBA" id="ARBA00009732"/>
    </source>
</evidence>
<feature type="binding site" evidence="4">
    <location>
        <position position="125"/>
    </location>
    <ligand>
        <name>[4Fe-4S] cluster</name>
        <dbReference type="ChEBI" id="CHEBI:49883"/>
    </ligand>
</feature>
<keyword evidence="2 4" id="KW-0560">Oxidoreductase</keyword>
<dbReference type="EMBL" id="CP116967">
    <property type="protein sequence ID" value="WNM58708.1"/>
    <property type="molecule type" value="Genomic_DNA"/>
</dbReference>
<evidence type="ECO:0000256" key="3">
    <source>
        <dbReference type="ARBA" id="ARBA00024327"/>
    </source>
</evidence>
<feature type="domain" description="Phosphoadenosine phosphosulphate reductase" evidence="6">
    <location>
        <begin position="41"/>
        <end position="214"/>
    </location>
</feature>
<comment type="catalytic activity">
    <reaction evidence="4">
        <text>[thioredoxin]-disulfide + sulfite + AMP + 2 H(+) = adenosine 5'-phosphosulfate + [thioredoxin]-dithiol</text>
        <dbReference type="Rhea" id="RHEA:21976"/>
        <dbReference type="Rhea" id="RHEA-COMP:10698"/>
        <dbReference type="Rhea" id="RHEA-COMP:10700"/>
        <dbReference type="ChEBI" id="CHEBI:15378"/>
        <dbReference type="ChEBI" id="CHEBI:17359"/>
        <dbReference type="ChEBI" id="CHEBI:29950"/>
        <dbReference type="ChEBI" id="CHEBI:50058"/>
        <dbReference type="ChEBI" id="CHEBI:58243"/>
        <dbReference type="ChEBI" id="CHEBI:456215"/>
        <dbReference type="EC" id="1.8.4.10"/>
    </reaction>
</comment>
<accession>A0AA96JSV9</accession>
<dbReference type="GO" id="GO:0005737">
    <property type="term" value="C:cytoplasm"/>
    <property type="evidence" value="ECO:0007669"/>
    <property type="project" value="UniProtKB-SubCell"/>
</dbReference>
<keyword evidence="4" id="KW-0408">Iron</keyword>
<dbReference type="GO" id="GO:0046872">
    <property type="term" value="F:metal ion binding"/>
    <property type="evidence" value="ECO:0007669"/>
    <property type="project" value="UniProtKB-KW"/>
</dbReference>
<dbReference type="AlphaFoldDB" id="A0AA96JSV9"/>
<gene>
    <name evidence="4" type="primary">cysH</name>
    <name evidence="7" type="ORF">PP769_02765</name>
</gene>
<feature type="binding site" evidence="4">
    <location>
        <position position="211"/>
    </location>
    <ligand>
        <name>[4Fe-4S] cluster</name>
        <dbReference type="ChEBI" id="CHEBI:49883"/>
    </ligand>
</feature>
<reference evidence="7 8" key="1">
    <citation type="submission" date="2023-01" db="EMBL/GenBank/DDBJ databases">
        <title>Cultivation and genomic characterization of new, ubiquitous marine nitrite-oxidizing bacteria from the Nitrospirales.</title>
        <authorList>
            <person name="Mueller A.J."/>
            <person name="Daebeler A."/>
            <person name="Herbold C.W."/>
            <person name="Kirkegaard R.H."/>
            <person name="Daims H."/>
        </authorList>
    </citation>
    <scope>NUCLEOTIDE SEQUENCE [LARGE SCALE GENOMIC DNA]</scope>
    <source>
        <strain evidence="7 8">VA</strain>
    </source>
</reference>
<feature type="binding site" evidence="4">
    <location>
        <position position="126"/>
    </location>
    <ligand>
        <name>[4Fe-4S] cluster</name>
        <dbReference type="ChEBI" id="CHEBI:49883"/>
    </ligand>
</feature>
<comment type="subcellular location">
    <subcellularLocation>
        <location evidence="4">Cytoplasm</location>
    </subcellularLocation>
</comment>